<dbReference type="Gene3D" id="3.10.50.10">
    <property type="match status" value="1"/>
</dbReference>
<feature type="domain" description="GH18" evidence="1">
    <location>
        <begin position="1"/>
        <end position="168"/>
    </location>
</feature>
<evidence type="ECO:0000259" key="1">
    <source>
        <dbReference type="PROSITE" id="PS51910"/>
    </source>
</evidence>
<dbReference type="Gene3D" id="3.20.20.80">
    <property type="entry name" value="Glycosidases"/>
    <property type="match status" value="1"/>
</dbReference>
<dbReference type="PANTHER" id="PTHR11177">
    <property type="entry name" value="CHITINASE"/>
    <property type="match status" value="1"/>
</dbReference>
<sequence>MTYNFHGTWDRMTGHHSPLYARQDESNFQQTLNMDWVVKYWNKKGAPKHKLLLGMATYGRSFTLRDTTKYEIGAPITGDGKSQYLKNGGLMPYFEICSNLKFHDWNEEWNDEHKVPYAFKDDQWSNYIVNEGLGGALVWAIDFDDFNNWCGDGPFPLITKIKDVFSSPRVSLDLPNKLP</sequence>
<comment type="caution">
    <text evidence="2">The sequence shown here is derived from an EMBL/GenBank/DDBJ whole genome shotgun (WGS) entry which is preliminary data.</text>
</comment>
<dbReference type="InterPro" id="IPR017853">
    <property type="entry name" value="GH"/>
</dbReference>
<gene>
    <name evidence="2" type="ORF">KUTeg_004460</name>
</gene>
<keyword evidence="3" id="KW-1185">Reference proteome</keyword>
<dbReference type="EMBL" id="JARBDR010000214">
    <property type="protein sequence ID" value="KAJ8319369.1"/>
    <property type="molecule type" value="Genomic_DNA"/>
</dbReference>
<reference evidence="2 3" key="1">
    <citation type="submission" date="2022-12" db="EMBL/GenBank/DDBJ databases">
        <title>Chromosome-level genome of Tegillarca granosa.</title>
        <authorList>
            <person name="Kim J."/>
        </authorList>
    </citation>
    <scope>NUCLEOTIDE SEQUENCE [LARGE SCALE GENOMIC DNA]</scope>
    <source>
        <strain evidence="2">Teg-2019</strain>
        <tissue evidence="2">Adductor muscle</tissue>
    </source>
</reference>
<proteinExistence type="predicted"/>
<dbReference type="InterPro" id="IPR001223">
    <property type="entry name" value="Glyco_hydro18_cat"/>
</dbReference>
<dbReference type="Pfam" id="PF00704">
    <property type="entry name" value="Glyco_hydro_18"/>
    <property type="match status" value="1"/>
</dbReference>
<dbReference type="SUPFAM" id="SSF51445">
    <property type="entry name" value="(Trans)glycosidases"/>
    <property type="match status" value="1"/>
</dbReference>
<dbReference type="PANTHER" id="PTHR11177:SF317">
    <property type="entry name" value="CHITINASE 12-RELATED"/>
    <property type="match status" value="1"/>
</dbReference>
<dbReference type="PROSITE" id="PS51910">
    <property type="entry name" value="GH18_2"/>
    <property type="match status" value="1"/>
</dbReference>
<name>A0ABQ9FQ06_TEGGR</name>
<accession>A0ABQ9FQ06</accession>
<dbReference type="InterPro" id="IPR029070">
    <property type="entry name" value="Chitinase_insertion_sf"/>
</dbReference>
<evidence type="ECO:0000313" key="3">
    <source>
        <dbReference type="Proteomes" id="UP001217089"/>
    </source>
</evidence>
<organism evidence="2 3">
    <name type="scientific">Tegillarca granosa</name>
    <name type="common">Malaysian cockle</name>
    <name type="synonym">Anadara granosa</name>
    <dbReference type="NCBI Taxonomy" id="220873"/>
    <lineage>
        <taxon>Eukaryota</taxon>
        <taxon>Metazoa</taxon>
        <taxon>Spiralia</taxon>
        <taxon>Lophotrochozoa</taxon>
        <taxon>Mollusca</taxon>
        <taxon>Bivalvia</taxon>
        <taxon>Autobranchia</taxon>
        <taxon>Pteriomorphia</taxon>
        <taxon>Arcoida</taxon>
        <taxon>Arcoidea</taxon>
        <taxon>Arcidae</taxon>
        <taxon>Tegillarca</taxon>
    </lineage>
</organism>
<evidence type="ECO:0000313" key="2">
    <source>
        <dbReference type="EMBL" id="KAJ8319369.1"/>
    </source>
</evidence>
<protein>
    <recommendedName>
        <fullName evidence="1">GH18 domain-containing protein</fullName>
    </recommendedName>
</protein>
<dbReference type="SUPFAM" id="SSF54556">
    <property type="entry name" value="Chitinase insertion domain"/>
    <property type="match status" value="1"/>
</dbReference>
<dbReference type="InterPro" id="IPR050314">
    <property type="entry name" value="Glycosyl_Hydrlase_18"/>
</dbReference>
<dbReference type="Proteomes" id="UP001217089">
    <property type="component" value="Unassembled WGS sequence"/>
</dbReference>